<organism evidence="1 2">
    <name type="scientific">Paraburkholderia unamae</name>
    <dbReference type="NCBI Taxonomy" id="219649"/>
    <lineage>
        <taxon>Bacteria</taxon>
        <taxon>Pseudomonadati</taxon>
        <taxon>Pseudomonadota</taxon>
        <taxon>Betaproteobacteria</taxon>
        <taxon>Burkholderiales</taxon>
        <taxon>Burkholderiaceae</taxon>
        <taxon>Paraburkholderia</taxon>
    </lineage>
</organism>
<sequence>MKRRVFLQSLTTIGIGSLAKHAQLSYGDEAPLIDKVFNVAGNGVANDRLALQKAIDAAAGRTLIITGNSRIDAAGLSLRNGSHIRFAPGASLKLLPYSEPNHQILRVWDISNVLIENAVLDGSRELSTADDNKRAQGYGMGISIAGASNVKILNPVTRGCWGDGIYVANSYSTPSKKSQEIHVVSHHAMNCRRQGVSIVSGRHIRFDDPIWEDIEGTLPSAGLDIEPNSNNDVLEDIRINNPLSRRCKVGIQIWLWALSGKLPVKIDIEISNHADFGSRDMAYRVHGLPSTCRNISGDIVVNGSNWHSAGKINSSVDGFIPQGLIVKRIN</sequence>
<dbReference type="Gene3D" id="2.160.20.10">
    <property type="entry name" value="Single-stranded right-handed beta-helix, Pectin lyase-like"/>
    <property type="match status" value="1"/>
</dbReference>
<evidence type="ECO:0000313" key="1">
    <source>
        <dbReference type="EMBL" id="PVX77963.1"/>
    </source>
</evidence>
<name>A0ABX5KG88_9BURK</name>
<reference evidence="1 2" key="1">
    <citation type="submission" date="2018-05" db="EMBL/GenBank/DDBJ databases">
        <title>Genomic Encyclopedia of Type Strains, Phase IV (KMG-V): Genome sequencing to study the core and pangenomes of soil and plant-associated prokaryotes.</title>
        <authorList>
            <person name="Whitman W."/>
        </authorList>
    </citation>
    <scope>NUCLEOTIDE SEQUENCE [LARGE SCALE GENOMIC DNA]</scope>
    <source>
        <strain evidence="1 2">SCZa-39</strain>
    </source>
</reference>
<evidence type="ECO:0000313" key="2">
    <source>
        <dbReference type="Proteomes" id="UP000245712"/>
    </source>
</evidence>
<dbReference type="InterPro" id="IPR011050">
    <property type="entry name" value="Pectin_lyase_fold/virulence"/>
</dbReference>
<dbReference type="EMBL" id="QEOB01000014">
    <property type="protein sequence ID" value="PVX77963.1"/>
    <property type="molecule type" value="Genomic_DNA"/>
</dbReference>
<keyword evidence="2" id="KW-1185">Reference proteome</keyword>
<dbReference type="Proteomes" id="UP000245712">
    <property type="component" value="Unassembled WGS sequence"/>
</dbReference>
<accession>A0ABX5KG88</accession>
<protein>
    <recommendedName>
        <fullName evidence="3">Parallel beta helix pectate lyase-like protein</fullName>
    </recommendedName>
</protein>
<gene>
    <name evidence="1" type="ORF">C7402_114194</name>
</gene>
<dbReference type="RefSeq" id="WP_133254566.1">
    <property type="nucleotide sequence ID" value="NZ_QEOB01000014.1"/>
</dbReference>
<comment type="caution">
    <text evidence="1">The sequence shown here is derived from an EMBL/GenBank/DDBJ whole genome shotgun (WGS) entry which is preliminary data.</text>
</comment>
<dbReference type="SUPFAM" id="SSF51126">
    <property type="entry name" value="Pectin lyase-like"/>
    <property type="match status" value="1"/>
</dbReference>
<evidence type="ECO:0008006" key="3">
    <source>
        <dbReference type="Google" id="ProtNLM"/>
    </source>
</evidence>
<dbReference type="InterPro" id="IPR012334">
    <property type="entry name" value="Pectin_lyas_fold"/>
</dbReference>
<proteinExistence type="predicted"/>